<sequence length="166" mass="18013">MRLPPRRPGRAPTPARARTQATRTPSFRLWPARLAADLLQRLASEARRIEQDLRLTTITSASDDRQVARAVPTASAQLATVLAQLADERSGPLATVRSLIEHTSHRASIQPGTGPATAHRLELIARRLYGIQQDLDDVAARLTTRSKRLTAAPVVPTARACAGHSP</sequence>
<dbReference type="RefSeq" id="WP_344005300.1">
    <property type="nucleotide sequence ID" value="NZ_BAAAGU010000053.1"/>
</dbReference>
<gene>
    <name evidence="2" type="ORF">GCM10009535_46410</name>
</gene>
<feature type="region of interest" description="Disordered" evidence="1">
    <location>
        <begin position="1"/>
        <end position="23"/>
    </location>
</feature>
<keyword evidence="3" id="KW-1185">Reference proteome</keyword>
<proteinExistence type="predicted"/>
<accession>A0ABN1HPE1</accession>
<name>A0ABN1HPE1_9ACTN</name>
<protein>
    <submittedName>
        <fullName evidence="2">Uncharacterized protein</fullName>
    </submittedName>
</protein>
<organism evidence="2 3">
    <name type="scientific">Streptomyces thermocarboxydovorans</name>
    <dbReference type="NCBI Taxonomy" id="59298"/>
    <lineage>
        <taxon>Bacteria</taxon>
        <taxon>Bacillati</taxon>
        <taxon>Actinomycetota</taxon>
        <taxon>Actinomycetes</taxon>
        <taxon>Kitasatosporales</taxon>
        <taxon>Streptomycetaceae</taxon>
        <taxon>Streptomyces</taxon>
    </lineage>
</organism>
<reference evidence="2 3" key="1">
    <citation type="journal article" date="2019" name="Int. J. Syst. Evol. Microbiol.">
        <title>The Global Catalogue of Microorganisms (GCM) 10K type strain sequencing project: providing services to taxonomists for standard genome sequencing and annotation.</title>
        <authorList>
            <consortium name="The Broad Institute Genomics Platform"/>
            <consortium name="The Broad Institute Genome Sequencing Center for Infectious Disease"/>
            <person name="Wu L."/>
            <person name="Ma J."/>
        </authorList>
    </citation>
    <scope>NUCLEOTIDE SEQUENCE [LARGE SCALE GENOMIC DNA]</scope>
    <source>
        <strain evidence="2 3">JCM 10367</strain>
    </source>
</reference>
<evidence type="ECO:0000256" key="1">
    <source>
        <dbReference type="SAM" id="MobiDB-lite"/>
    </source>
</evidence>
<dbReference type="Proteomes" id="UP001500724">
    <property type="component" value="Unassembled WGS sequence"/>
</dbReference>
<evidence type="ECO:0000313" key="2">
    <source>
        <dbReference type="EMBL" id="GAA0661582.1"/>
    </source>
</evidence>
<feature type="compositionally biased region" description="Low complexity" evidence="1">
    <location>
        <begin position="10"/>
        <end position="23"/>
    </location>
</feature>
<comment type="caution">
    <text evidence="2">The sequence shown here is derived from an EMBL/GenBank/DDBJ whole genome shotgun (WGS) entry which is preliminary data.</text>
</comment>
<dbReference type="EMBL" id="BAAAGU010000053">
    <property type="protein sequence ID" value="GAA0661582.1"/>
    <property type="molecule type" value="Genomic_DNA"/>
</dbReference>
<evidence type="ECO:0000313" key="3">
    <source>
        <dbReference type="Proteomes" id="UP001500724"/>
    </source>
</evidence>